<feature type="transmembrane region" description="Helical" evidence="6">
    <location>
        <begin position="179"/>
        <end position="198"/>
    </location>
</feature>
<keyword evidence="8" id="KW-1185">Reference proteome</keyword>
<evidence type="ECO:0000256" key="4">
    <source>
        <dbReference type="ARBA" id="ARBA00023136"/>
    </source>
</evidence>
<evidence type="ECO:0000313" key="7">
    <source>
        <dbReference type="EMBL" id="KAK4212300.1"/>
    </source>
</evidence>
<evidence type="ECO:0000256" key="6">
    <source>
        <dbReference type="SAM" id="Phobius"/>
    </source>
</evidence>
<gene>
    <name evidence="7" type="ORF">QBC37DRAFT_425213</name>
</gene>
<evidence type="ECO:0000256" key="2">
    <source>
        <dbReference type="ARBA" id="ARBA00022692"/>
    </source>
</evidence>
<dbReference type="AlphaFoldDB" id="A0AAN6Y6P4"/>
<accession>A0AAN6Y6P4</accession>
<dbReference type="Proteomes" id="UP001301769">
    <property type="component" value="Unassembled WGS sequence"/>
</dbReference>
<dbReference type="GO" id="GO:0000324">
    <property type="term" value="C:fungal-type vacuole"/>
    <property type="evidence" value="ECO:0007669"/>
    <property type="project" value="TreeGrafter"/>
</dbReference>
<dbReference type="Pfam" id="PF04479">
    <property type="entry name" value="RTA1"/>
    <property type="match status" value="1"/>
</dbReference>
<feature type="transmembrane region" description="Helical" evidence="6">
    <location>
        <begin position="96"/>
        <end position="118"/>
    </location>
</feature>
<protein>
    <submittedName>
        <fullName evidence="7">RTA1 like protein-domain-containing protein</fullName>
    </submittedName>
</protein>
<dbReference type="PANTHER" id="PTHR31465">
    <property type="entry name" value="PROTEIN RTA1-RELATED"/>
    <property type="match status" value="1"/>
</dbReference>
<organism evidence="7 8">
    <name type="scientific">Rhypophila decipiens</name>
    <dbReference type="NCBI Taxonomy" id="261697"/>
    <lineage>
        <taxon>Eukaryota</taxon>
        <taxon>Fungi</taxon>
        <taxon>Dikarya</taxon>
        <taxon>Ascomycota</taxon>
        <taxon>Pezizomycotina</taxon>
        <taxon>Sordariomycetes</taxon>
        <taxon>Sordariomycetidae</taxon>
        <taxon>Sordariales</taxon>
        <taxon>Naviculisporaceae</taxon>
        <taxon>Rhypophila</taxon>
    </lineage>
</organism>
<dbReference type="EMBL" id="MU858130">
    <property type="protein sequence ID" value="KAK4212300.1"/>
    <property type="molecule type" value="Genomic_DNA"/>
</dbReference>
<comment type="caution">
    <text evidence="7">The sequence shown here is derived from an EMBL/GenBank/DDBJ whole genome shotgun (WGS) entry which is preliminary data.</text>
</comment>
<evidence type="ECO:0000256" key="5">
    <source>
        <dbReference type="SAM" id="MobiDB-lite"/>
    </source>
</evidence>
<feature type="transmembrane region" description="Helical" evidence="6">
    <location>
        <begin position="139"/>
        <end position="159"/>
    </location>
</feature>
<evidence type="ECO:0000313" key="8">
    <source>
        <dbReference type="Proteomes" id="UP001301769"/>
    </source>
</evidence>
<dbReference type="GO" id="GO:0005886">
    <property type="term" value="C:plasma membrane"/>
    <property type="evidence" value="ECO:0007669"/>
    <property type="project" value="TreeGrafter"/>
</dbReference>
<evidence type="ECO:0000256" key="3">
    <source>
        <dbReference type="ARBA" id="ARBA00022989"/>
    </source>
</evidence>
<comment type="subcellular location">
    <subcellularLocation>
        <location evidence="1">Membrane</location>
        <topology evidence="1">Multi-pass membrane protein</topology>
    </subcellularLocation>
</comment>
<dbReference type="PANTHER" id="PTHR31465:SF9">
    <property type="entry name" value="SPHINGOID LONG-CHAIN BASE TRANSPORTER RSB1"/>
    <property type="match status" value="1"/>
</dbReference>
<keyword evidence="2 6" id="KW-0812">Transmembrane</keyword>
<name>A0AAN6Y6P4_9PEZI</name>
<reference evidence="7" key="2">
    <citation type="submission" date="2023-05" db="EMBL/GenBank/DDBJ databases">
        <authorList>
            <consortium name="Lawrence Berkeley National Laboratory"/>
            <person name="Steindorff A."/>
            <person name="Hensen N."/>
            <person name="Bonometti L."/>
            <person name="Westerberg I."/>
            <person name="Brannstrom I.O."/>
            <person name="Guillou S."/>
            <person name="Cros-Aarteil S."/>
            <person name="Calhoun S."/>
            <person name="Haridas S."/>
            <person name="Kuo A."/>
            <person name="Mondo S."/>
            <person name="Pangilinan J."/>
            <person name="Riley R."/>
            <person name="Labutti K."/>
            <person name="Andreopoulos B."/>
            <person name="Lipzen A."/>
            <person name="Chen C."/>
            <person name="Yanf M."/>
            <person name="Daum C."/>
            <person name="Ng V."/>
            <person name="Clum A."/>
            <person name="Ohm R."/>
            <person name="Martin F."/>
            <person name="Silar P."/>
            <person name="Natvig D."/>
            <person name="Lalanne C."/>
            <person name="Gautier V."/>
            <person name="Ament-Velasquez S.L."/>
            <person name="Kruys A."/>
            <person name="Hutchinson M.I."/>
            <person name="Powell A.J."/>
            <person name="Barry K."/>
            <person name="Miller A.N."/>
            <person name="Grigoriev I.V."/>
            <person name="Debuchy R."/>
            <person name="Gladieux P."/>
            <person name="Thoren M.H."/>
            <person name="Johannesson H."/>
        </authorList>
    </citation>
    <scope>NUCLEOTIDE SEQUENCE</scope>
    <source>
        <strain evidence="7">PSN293</strain>
    </source>
</reference>
<feature type="transmembrane region" description="Helical" evidence="6">
    <location>
        <begin position="36"/>
        <end position="56"/>
    </location>
</feature>
<evidence type="ECO:0000256" key="1">
    <source>
        <dbReference type="ARBA" id="ARBA00004141"/>
    </source>
</evidence>
<dbReference type="InterPro" id="IPR007568">
    <property type="entry name" value="RTA1"/>
</dbReference>
<feature type="transmembrane region" description="Helical" evidence="6">
    <location>
        <begin position="228"/>
        <end position="246"/>
    </location>
</feature>
<keyword evidence="3 6" id="KW-1133">Transmembrane helix</keyword>
<feature type="region of interest" description="Disordered" evidence="5">
    <location>
        <begin position="315"/>
        <end position="334"/>
    </location>
</feature>
<feature type="transmembrane region" description="Helical" evidence="6">
    <location>
        <begin position="63"/>
        <end position="81"/>
    </location>
</feature>
<sequence length="334" mass="36197">MSSTLSSLPPGITNTNQCTKETCPVTLATIPYVPSLIGNIIFMGIWGLAALSHLGLGIKYKTWTFMGAMTAGCALEVLGYLGRVQLNSNPFNEDAFLMYLICATIAPVFITGGIYLCLSRVIIIFGESLSYLRPRTYTILFVTCDFISLILQAAGGALVSISDDKATSDIGLRIMQAGLIFQVVSLVVFVALCSFFFWRVRQCVNKGDVNAQLNTNFLELRKTRRFRGFLVGFSIATIAMITRCGYRVAELAEGFNGPIWANEKEFMVLEGAVLAVCILLITGFHPGWCMKGRFREASFAMKELRKRGKGGPGFGSYDSSVSGAPVGGGVEGDA</sequence>
<keyword evidence="4 6" id="KW-0472">Membrane</keyword>
<reference evidence="7" key="1">
    <citation type="journal article" date="2023" name="Mol. Phylogenet. Evol.">
        <title>Genome-scale phylogeny and comparative genomics of the fungal order Sordariales.</title>
        <authorList>
            <person name="Hensen N."/>
            <person name="Bonometti L."/>
            <person name="Westerberg I."/>
            <person name="Brannstrom I.O."/>
            <person name="Guillou S."/>
            <person name="Cros-Aarteil S."/>
            <person name="Calhoun S."/>
            <person name="Haridas S."/>
            <person name="Kuo A."/>
            <person name="Mondo S."/>
            <person name="Pangilinan J."/>
            <person name="Riley R."/>
            <person name="LaButti K."/>
            <person name="Andreopoulos B."/>
            <person name="Lipzen A."/>
            <person name="Chen C."/>
            <person name="Yan M."/>
            <person name="Daum C."/>
            <person name="Ng V."/>
            <person name="Clum A."/>
            <person name="Steindorff A."/>
            <person name="Ohm R.A."/>
            <person name="Martin F."/>
            <person name="Silar P."/>
            <person name="Natvig D.O."/>
            <person name="Lalanne C."/>
            <person name="Gautier V."/>
            <person name="Ament-Velasquez S.L."/>
            <person name="Kruys A."/>
            <person name="Hutchinson M.I."/>
            <person name="Powell A.J."/>
            <person name="Barry K."/>
            <person name="Miller A.N."/>
            <person name="Grigoriev I.V."/>
            <person name="Debuchy R."/>
            <person name="Gladieux P."/>
            <person name="Hiltunen Thoren M."/>
            <person name="Johannesson H."/>
        </authorList>
    </citation>
    <scope>NUCLEOTIDE SEQUENCE</scope>
    <source>
        <strain evidence="7">PSN293</strain>
    </source>
</reference>
<feature type="compositionally biased region" description="Gly residues" evidence="5">
    <location>
        <begin position="325"/>
        <end position="334"/>
    </location>
</feature>
<proteinExistence type="predicted"/>
<feature type="transmembrane region" description="Helical" evidence="6">
    <location>
        <begin position="266"/>
        <end position="285"/>
    </location>
</feature>